<dbReference type="PANTHER" id="PTHR38593:SF1">
    <property type="entry name" value="BLR2558 PROTEIN"/>
    <property type="match status" value="1"/>
</dbReference>
<keyword evidence="6" id="KW-1185">Reference proteome</keyword>
<dbReference type="InterPro" id="IPR012347">
    <property type="entry name" value="Ferritin-like"/>
</dbReference>
<reference evidence="3 6" key="3">
    <citation type="submission" date="2020-08" db="EMBL/GenBank/DDBJ databases">
        <title>Genomic Encyclopedia of Type Strains, Phase IV (KMG-IV): sequencing the most valuable type-strain genomes for metagenomic binning, comparative biology and taxonomic classification.</title>
        <authorList>
            <person name="Goeker M."/>
        </authorList>
    </citation>
    <scope>NUCLEOTIDE SEQUENCE [LARGE SCALE GENOMIC DNA]</scope>
    <source>
        <strain evidence="3 6">DSM 100995</strain>
    </source>
</reference>
<keyword evidence="1" id="KW-0732">Signal</keyword>
<organism evidence="4 5">
    <name type="scientific">Mucilaginibacter phyllosphaerae</name>
    <dbReference type="NCBI Taxonomy" id="1812349"/>
    <lineage>
        <taxon>Bacteria</taxon>
        <taxon>Pseudomonadati</taxon>
        <taxon>Bacteroidota</taxon>
        <taxon>Sphingobacteriia</taxon>
        <taxon>Sphingobacteriales</taxon>
        <taxon>Sphingobacteriaceae</taxon>
        <taxon>Mucilaginibacter</taxon>
    </lineage>
</organism>
<feature type="chain" id="PRO_5044616621" evidence="1">
    <location>
        <begin position="22"/>
        <end position="173"/>
    </location>
</feature>
<dbReference type="EMBL" id="JACIEG010000001">
    <property type="protein sequence ID" value="MBB3968318.1"/>
    <property type="molecule type" value="Genomic_DNA"/>
</dbReference>
<reference evidence="4 5" key="1">
    <citation type="journal article" date="2016" name="Int. J. Syst. Evol. Microbiol.">
        <title>Proposal of Mucilaginibacter phyllosphaerae sp. nov. isolated from the phyllosphere of Galium album.</title>
        <authorList>
            <person name="Aydogan E.L."/>
            <person name="Busse H.J."/>
            <person name="Moser G."/>
            <person name="Muller C."/>
            <person name="Kampfer P."/>
            <person name="Glaeser S.P."/>
        </authorList>
    </citation>
    <scope>NUCLEOTIDE SEQUENCE [LARGE SCALE GENOMIC DNA]</scope>
    <source>
        <strain evidence="4 5">PP-F2FG21</strain>
    </source>
</reference>
<evidence type="ECO:0000313" key="3">
    <source>
        <dbReference type="EMBL" id="MBB3968318.1"/>
    </source>
</evidence>
<dbReference type="OrthoDB" id="883203at2"/>
<dbReference type="AlphaFoldDB" id="A0A4Y8AHZ0"/>
<dbReference type="PANTHER" id="PTHR38593">
    <property type="entry name" value="BLR2558 PROTEIN"/>
    <property type="match status" value="1"/>
</dbReference>
<dbReference type="PROSITE" id="PS51257">
    <property type="entry name" value="PROKAR_LIPOPROTEIN"/>
    <property type="match status" value="1"/>
</dbReference>
<feature type="domain" description="DUF4142" evidence="2">
    <location>
        <begin position="36"/>
        <end position="167"/>
    </location>
</feature>
<dbReference type="Proteomes" id="UP000583101">
    <property type="component" value="Unassembled WGS sequence"/>
</dbReference>
<name>A0A4Y8AHZ0_9SPHI</name>
<proteinExistence type="predicted"/>
<comment type="caution">
    <text evidence="4">The sequence shown here is derived from an EMBL/GenBank/DDBJ whole genome shotgun (WGS) entry which is preliminary data.</text>
</comment>
<gene>
    <name evidence="4" type="ORF">E2R65_00520</name>
    <name evidence="3" type="ORF">GGR35_000904</name>
</gene>
<dbReference type="EMBL" id="SNQG01000001">
    <property type="protein sequence ID" value="TEW68683.1"/>
    <property type="molecule type" value="Genomic_DNA"/>
</dbReference>
<accession>A0A4Y8AHZ0</accession>
<evidence type="ECO:0000256" key="1">
    <source>
        <dbReference type="SAM" id="SignalP"/>
    </source>
</evidence>
<evidence type="ECO:0000313" key="5">
    <source>
        <dbReference type="Proteomes" id="UP000297248"/>
    </source>
</evidence>
<dbReference type="InterPro" id="IPR025419">
    <property type="entry name" value="DUF4142"/>
</dbReference>
<protein>
    <submittedName>
        <fullName evidence="4">DUF4142 domain-containing protein</fullName>
    </submittedName>
    <submittedName>
        <fullName evidence="3">Membrane protein</fullName>
    </submittedName>
</protein>
<dbReference type="Pfam" id="PF13628">
    <property type="entry name" value="DUF4142"/>
    <property type="match status" value="1"/>
</dbReference>
<reference evidence="4" key="2">
    <citation type="submission" date="2019-03" db="EMBL/GenBank/DDBJ databases">
        <authorList>
            <person name="Yan Y.-Q."/>
            <person name="Du Z.-J."/>
        </authorList>
    </citation>
    <scope>NUCLEOTIDE SEQUENCE</scope>
    <source>
        <strain evidence="4">PP-F2FG21</strain>
    </source>
</reference>
<dbReference type="Proteomes" id="UP000297248">
    <property type="component" value="Unassembled WGS sequence"/>
</dbReference>
<evidence type="ECO:0000259" key="2">
    <source>
        <dbReference type="Pfam" id="PF13628"/>
    </source>
</evidence>
<feature type="signal peptide" evidence="1">
    <location>
        <begin position="1"/>
        <end position="21"/>
    </location>
</feature>
<evidence type="ECO:0000313" key="6">
    <source>
        <dbReference type="Proteomes" id="UP000583101"/>
    </source>
</evidence>
<dbReference type="RefSeq" id="WP_134334522.1">
    <property type="nucleotide sequence ID" value="NZ_BMCZ01000001.1"/>
</dbReference>
<evidence type="ECO:0000313" key="4">
    <source>
        <dbReference type="EMBL" id="TEW68683.1"/>
    </source>
</evidence>
<sequence length="173" mass="19043">MMKRSLIVLTLFALLALQACSDRKGKNYNKVNDDGMAFVNEAAESGAAEISFSELALKNSKNNDVTDFAKAIIADHKQAAKELDDIAAKGKFKKVDSLSSEHKMHLASLTGKTGNAFDKEYLQIMVHDHEQSIKFFKDGSNNANPKLQAFAAKNLPRLQMHLKEANTICTGLK</sequence>
<dbReference type="Gene3D" id="1.20.1260.10">
    <property type="match status" value="1"/>
</dbReference>